<dbReference type="PANTHER" id="PTHR47506:SF1">
    <property type="entry name" value="HTH-TYPE TRANSCRIPTIONAL REGULATOR YJDC"/>
    <property type="match status" value="1"/>
</dbReference>
<dbReference type="OrthoDB" id="9805134at2"/>
<dbReference type="InterPro" id="IPR009057">
    <property type="entry name" value="Homeodomain-like_sf"/>
</dbReference>
<dbReference type="InterPro" id="IPR001647">
    <property type="entry name" value="HTH_TetR"/>
</dbReference>
<gene>
    <name evidence="1" type="primary">comR2</name>
    <name evidence="1" type="ORF">AHOG_17550</name>
</gene>
<reference evidence="1 2" key="1">
    <citation type="submission" date="2017-07" db="EMBL/GenBank/DDBJ databases">
        <title>Complete genome sequence of Actinoalloteichus hoggarensis DSM 45943, type strain of Actinoalloteichus hoggarensis.</title>
        <authorList>
            <person name="Ruckert C."/>
            <person name="Nouioui I."/>
            <person name="Willmese J."/>
            <person name="van Wezel G."/>
            <person name="Klenk H.-P."/>
            <person name="Kalinowski J."/>
            <person name="Zotchev S.B."/>
        </authorList>
    </citation>
    <scope>NUCLEOTIDE SEQUENCE [LARGE SCALE GENOMIC DNA]</scope>
    <source>
        <strain evidence="1 2">DSM 45943</strain>
    </source>
</reference>
<dbReference type="PROSITE" id="PS01081">
    <property type="entry name" value="HTH_TETR_1"/>
    <property type="match status" value="1"/>
</dbReference>
<proteinExistence type="predicted"/>
<dbReference type="InterPro" id="IPR023772">
    <property type="entry name" value="DNA-bd_HTH_TetR-type_CS"/>
</dbReference>
<dbReference type="AlphaFoldDB" id="A0A221W5L9"/>
<dbReference type="SUPFAM" id="SSF48498">
    <property type="entry name" value="Tetracyclin repressor-like, C-terminal domain"/>
    <property type="match status" value="1"/>
</dbReference>
<dbReference type="Gene3D" id="1.10.357.10">
    <property type="entry name" value="Tetracycline Repressor, domain 2"/>
    <property type="match status" value="1"/>
</dbReference>
<dbReference type="PANTHER" id="PTHR47506">
    <property type="entry name" value="TRANSCRIPTIONAL REGULATORY PROTEIN"/>
    <property type="match status" value="1"/>
</dbReference>
<dbReference type="PRINTS" id="PR00455">
    <property type="entry name" value="HTHTETR"/>
</dbReference>
<dbReference type="KEGG" id="ahg:AHOG_17550"/>
<accession>A0A221W5L9</accession>
<evidence type="ECO:0000313" key="1">
    <source>
        <dbReference type="EMBL" id="ASO21135.1"/>
    </source>
</evidence>
<keyword evidence="2" id="KW-1185">Reference proteome</keyword>
<dbReference type="Pfam" id="PF00440">
    <property type="entry name" value="TetR_N"/>
    <property type="match status" value="1"/>
</dbReference>
<dbReference type="Gene3D" id="1.10.10.60">
    <property type="entry name" value="Homeodomain-like"/>
    <property type="match status" value="1"/>
</dbReference>
<protein>
    <submittedName>
        <fullName evidence="1">HTH-type transcriptional repressor ComR</fullName>
    </submittedName>
</protein>
<dbReference type="EMBL" id="CP022521">
    <property type="protein sequence ID" value="ASO21135.1"/>
    <property type="molecule type" value="Genomic_DNA"/>
</dbReference>
<dbReference type="InterPro" id="IPR036271">
    <property type="entry name" value="Tet_transcr_reg_TetR-rel_C_sf"/>
</dbReference>
<organism evidence="1 2">
    <name type="scientific">Actinoalloteichus hoggarensis</name>
    <dbReference type="NCBI Taxonomy" id="1470176"/>
    <lineage>
        <taxon>Bacteria</taxon>
        <taxon>Bacillati</taxon>
        <taxon>Actinomycetota</taxon>
        <taxon>Actinomycetes</taxon>
        <taxon>Pseudonocardiales</taxon>
        <taxon>Pseudonocardiaceae</taxon>
        <taxon>Actinoalloteichus</taxon>
    </lineage>
</organism>
<dbReference type="SUPFAM" id="SSF46689">
    <property type="entry name" value="Homeodomain-like"/>
    <property type="match status" value="1"/>
</dbReference>
<dbReference type="Proteomes" id="UP000204221">
    <property type="component" value="Chromosome"/>
</dbReference>
<name>A0A221W5L9_9PSEU</name>
<dbReference type="RefSeq" id="WP_093942350.1">
    <property type="nucleotide sequence ID" value="NZ_CP022521.1"/>
</dbReference>
<evidence type="ECO:0000313" key="2">
    <source>
        <dbReference type="Proteomes" id="UP000204221"/>
    </source>
</evidence>
<sequence length="215" mass="22335">MPARGRPRGFDREAALAAAMRTFWERGYQATSMTDLTTAMGIGSPSLYAAFGSKEALFREAIDLYGQTMGRPGDEALHGAPTAREGIDGLLRLNAVAYGDPATPPGCLVVLAAINCTAESAGAATVTAERRRADQADLEARVARGVREGDVPAGADIAATALFYSTVLFGLSIQARDGATTDEMLTVVDAAMAAWDTVTSPNPSNPAASDAPPTR</sequence>
<dbReference type="PROSITE" id="PS50977">
    <property type="entry name" value="HTH_TETR_2"/>
    <property type="match status" value="1"/>
</dbReference>
<dbReference type="GO" id="GO:0003677">
    <property type="term" value="F:DNA binding"/>
    <property type="evidence" value="ECO:0007669"/>
    <property type="project" value="UniProtKB-UniRule"/>
</dbReference>